<evidence type="ECO:0000313" key="4">
    <source>
        <dbReference type="EMBL" id="SVA68455.1"/>
    </source>
</evidence>
<sequence length="150" mass="16692">MKTYLPKIDKLNRTIDEQPRKWHIIDADGAVLGKVATKAADVLRGKNKPTFTPHLDTGDFVVVINAEKVVLTGKKETEKVMTTYSGYRGGLKKFSPADVRAKHPERLVEKAVKGMIPRNRLGRQIFKKLKVYAGPDHPHKAQAPAALELA</sequence>
<keyword evidence="3" id="KW-0687">Ribonucleoprotein</keyword>
<evidence type="ECO:0000256" key="1">
    <source>
        <dbReference type="ARBA" id="ARBA00006227"/>
    </source>
</evidence>
<dbReference type="Gene3D" id="3.90.1180.10">
    <property type="entry name" value="Ribosomal protein L13"/>
    <property type="match status" value="1"/>
</dbReference>
<dbReference type="PANTHER" id="PTHR11545">
    <property type="entry name" value="RIBOSOMAL PROTEIN L13"/>
    <property type="match status" value="1"/>
</dbReference>
<proteinExistence type="inferred from homology"/>
<dbReference type="SUPFAM" id="SSF52161">
    <property type="entry name" value="Ribosomal protein L13"/>
    <property type="match status" value="1"/>
</dbReference>
<dbReference type="InterPro" id="IPR005823">
    <property type="entry name" value="Ribosomal_uL13_bac-type"/>
</dbReference>
<dbReference type="GO" id="GO:0003735">
    <property type="term" value="F:structural constituent of ribosome"/>
    <property type="evidence" value="ECO:0007669"/>
    <property type="project" value="InterPro"/>
</dbReference>
<dbReference type="FunFam" id="3.90.1180.10:FF:000001">
    <property type="entry name" value="50S ribosomal protein L13"/>
    <property type="match status" value="1"/>
</dbReference>
<dbReference type="InterPro" id="IPR023563">
    <property type="entry name" value="Ribosomal_uL13_CS"/>
</dbReference>
<dbReference type="NCBIfam" id="TIGR01066">
    <property type="entry name" value="rplM_bact"/>
    <property type="match status" value="1"/>
</dbReference>
<reference evidence="4" key="1">
    <citation type="submission" date="2018-05" db="EMBL/GenBank/DDBJ databases">
        <authorList>
            <person name="Lanie J.A."/>
            <person name="Ng W.-L."/>
            <person name="Kazmierczak K.M."/>
            <person name="Andrzejewski T.M."/>
            <person name="Davidsen T.M."/>
            <person name="Wayne K.J."/>
            <person name="Tettelin H."/>
            <person name="Glass J.I."/>
            <person name="Rusch D."/>
            <person name="Podicherti R."/>
            <person name="Tsui H.-C.T."/>
            <person name="Winkler M.E."/>
        </authorList>
    </citation>
    <scope>NUCLEOTIDE SEQUENCE</scope>
</reference>
<dbReference type="PANTHER" id="PTHR11545:SF2">
    <property type="entry name" value="LARGE RIBOSOMAL SUBUNIT PROTEIN UL13M"/>
    <property type="match status" value="1"/>
</dbReference>
<dbReference type="GO" id="GO:0017148">
    <property type="term" value="P:negative regulation of translation"/>
    <property type="evidence" value="ECO:0007669"/>
    <property type="project" value="TreeGrafter"/>
</dbReference>
<organism evidence="4">
    <name type="scientific">marine metagenome</name>
    <dbReference type="NCBI Taxonomy" id="408172"/>
    <lineage>
        <taxon>unclassified sequences</taxon>
        <taxon>metagenomes</taxon>
        <taxon>ecological metagenomes</taxon>
    </lineage>
</organism>
<dbReference type="Pfam" id="PF00572">
    <property type="entry name" value="Ribosomal_L13"/>
    <property type="match status" value="1"/>
</dbReference>
<dbReference type="PIRSF" id="PIRSF002181">
    <property type="entry name" value="Ribosomal_L13"/>
    <property type="match status" value="1"/>
</dbReference>
<dbReference type="InterPro" id="IPR036899">
    <property type="entry name" value="Ribosomal_uL13_sf"/>
</dbReference>
<comment type="similarity">
    <text evidence="1">Belongs to the universal ribosomal protein uL13 family.</text>
</comment>
<accession>A0A381XUS8</accession>
<name>A0A381XUS8_9ZZZZ</name>
<dbReference type="GO" id="GO:0006412">
    <property type="term" value="P:translation"/>
    <property type="evidence" value="ECO:0007669"/>
    <property type="project" value="InterPro"/>
</dbReference>
<dbReference type="AlphaFoldDB" id="A0A381XUS8"/>
<dbReference type="InterPro" id="IPR005822">
    <property type="entry name" value="Ribosomal_uL13"/>
</dbReference>
<dbReference type="CDD" id="cd00392">
    <property type="entry name" value="Ribosomal_L13"/>
    <property type="match status" value="1"/>
</dbReference>
<dbReference type="PROSITE" id="PS00783">
    <property type="entry name" value="RIBOSOMAL_L13"/>
    <property type="match status" value="1"/>
</dbReference>
<evidence type="ECO:0000256" key="3">
    <source>
        <dbReference type="ARBA" id="ARBA00023274"/>
    </source>
</evidence>
<protein>
    <recommendedName>
        <fullName evidence="5">50S ribosomal protein L13</fullName>
    </recommendedName>
</protein>
<gene>
    <name evidence="4" type="ORF">METZ01_LOCUS121309</name>
</gene>
<keyword evidence="2" id="KW-0689">Ribosomal protein</keyword>
<dbReference type="EMBL" id="UINC01016444">
    <property type="protein sequence ID" value="SVA68455.1"/>
    <property type="molecule type" value="Genomic_DNA"/>
</dbReference>
<dbReference type="GO" id="GO:0022625">
    <property type="term" value="C:cytosolic large ribosomal subunit"/>
    <property type="evidence" value="ECO:0007669"/>
    <property type="project" value="TreeGrafter"/>
</dbReference>
<dbReference type="HAMAP" id="MF_01366">
    <property type="entry name" value="Ribosomal_uL13"/>
    <property type="match status" value="1"/>
</dbReference>
<evidence type="ECO:0008006" key="5">
    <source>
        <dbReference type="Google" id="ProtNLM"/>
    </source>
</evidence>
<dbReference type="GO" id="GO:0003729">
    <property type="term" value="F:mRNA binding"/>
    <property type="evidence" value="ECO:0007669"/>
    <property type="project" value="UniProtKB-ARBA"/>
</dbReference>
<evidence type="ECO:0000256" key="2">
    <source>
        <dbReference type="ARBA" id="ARBA00022980"/>
    </source>
</evidence>